<organism evidence="2 3">
    <name type="scientific">Spirulina subsalsa FACHB-351</name>
    <dbReference type="NCBI Taxonomy" id="234711"/>
    <lineage>
        <taxon>Bacteria</taxon>
        <taxon>Bacillati</taxon>
        <taxon>Cyanobacteriota</taxon>
        <taxon>Cyanophyceae</taxon>
        <taxon>Spirulinales</taxon>
        <taxon>Spirulinaceae</taxon>
        <taxon>Spirulina</taxon>
    </lineage>
</organism>
<feature type="region of interest" description="Disordered" evidence="1">
    <location>
        <begin position="464"/>
        <end position="501"/>
    </location>
</feature>
<evidence type="ECO:0000256" key="1">
    <source>
        <dbReference type="SAM" id="MobiDB-lite"/>
    </source>
</evidence>
<proteinExistence type="predicted"/>
<dbReference type="NCBIfam" id="TIGR01539">
    <property type="entry name" value="portal_lambda"/>
    <property type="match status" value="1"/>
</dbReference>
<name>A0ABT3L5P0_9CYAN</name>
<protein>
    <submittedName>
        <fullName evidence="2">Phage portal protein</fullName>
    </submittedName>
</protein>
<feature type="compositionally biased region" description="Acidic residues" evidence="1">
    <location>
        <begin position="488"/>
        <end position="501"/>
    </location>
</feature>
<sequence>MRREKPSLLQRALNVAWYATVGMKRSFSAARRSRLTQGWSTRTSAGDANQVIYRDHETLRQRSREQSINSPYIKRYHRLLKQNVIGPKGIQLQSKAELDDGKSDRRARHIIEHGWKRWGRKGTCDVTGRYSWVTFLQLWLETLARDGEVMVRLVRNFPNRYGFAVQILECDRLDLNYNDLLPNGHRVRMGVELDDWERPLAYYLLRDHPGDVQQRQPARGRHERIPASELLHTFEPWRPHQSRGFTWAHAAMLELYHLDEYRKAEMLAAEHGAKLTGFFEQDAEWLEPPDEDEQDAEIEEEIEAGTAKILPYGVKFTPYKSDHPSSNFGPFLKQGLRGTAAGLGPSYNRLAHDLEGVSFSSLRSGELDERDYYKCLQQFVISELLEFVFEAWLEMAMLTGAVSLSFSRIEQYQSVHWQPRGWDWVDPAKDSKAASESIKNRTKTRSYYIRQAGDDPEEVFEELAREEEELREKGLLPPVGEGSTDNPTDPDDDEDETRDAA</sequence>
<dbReference type="EMBL" id="JAIHOM010000047">
    <property type="protein sequence ID" value="MCW6036816.1"/>
    <property type="molecule type" value="Genomic_DNA"/>
</dbReference>
<comment type="caution">
    <text evidence="2">The sequence shown here is derived from an EMBL/GenBank/DDBJ whole genome shotgun (WGS) entry which is preliminary data.</text>
</comment>
<gene>
    <name evidence="2" type="ORF">K4A83_11160</name>
</gene>
<dbReference type="RefSeq" id="WP_265264632.1">
    <property type="nucleotide sequence ID" value="NZ_JAIHOM010000047.1"/>
</dbReference>
<evidence type="ECO:0000313" key="3">
    <source>
        <dbReference type="Proteomes" id="UP001526426"/>
    </source>
</evidence>
<dbReference type="Pfam" id="PF05136">
    <property type="entry name" value="Phage_portal_2"/>
    <property type="match status" value="1"/>
</dbReference>
<accession>A0ABT3L5P0</accession>
<dbReference type="InterPro" id="IPR006429">
    <property type="entry name" value="Phage_lambda_portal"/>
</dbReference>
<keyword evidence="3" id="KW-1185">Reference proteome</keyword>
<evidence type="ECO:0000313" key="2">
    <source>
        <dbReference type="EMBL" id="MCW6036816.1"/>
    </source>
</evidence>
<reference evidence="2 3" key="1">
    <citation type="submission" date="2021-08" db="EMBL/GenBank/DDBJ databases">
        <title>Draft genome sequence of Spirulina subsalsa with high tolerance to salinity and hype-accumulation of phycocyanin.</title>
        <authorList>
            <person name="Pei H."/>
            <person name="Jiang L."/>
        </authorList>
    </citation>
    <scope>NUCLEOTIDE SEQUENCE [LARGE SCALE GENOMIC DNA]</scope>
    <source>
        <strain evidence="2 3">FACHB-351</strain>
    </source>
</reference>
<dbReference type="Proteomes" id="UP001526426">
    <property type="component" value="Unassembled WGS sequence"/>
</dbReference>